<comment type="caution">
    <text evidence="2">The sequence shown here is derived from an EMBL/GenBank/DDBJ whole genome shotgun (WGS) entry which is preliminary data.</text>
</comment>
<name>A0AAN7UUA1_9PEZI</name>
<organism evidence="2 3">
    <name type="scientific">Xylaria bambusicola</name>
    <dbReference type="NCBI Taxonomy" id="326684"/>
    <lineage>
        <taxon>Eukaryota</taxon>
        <taxon>Fungi</taxon>
        <taxon>Dikarya</taxon>
        <taxon>Ascomycota</taxon>
        <taxon>Pezizomycotina</taxon>
        <taxon>Sordariomycetes</taxon>
        <taxon>Xylariomycetidae</taxon>
        <taxon>Xylariales</taxon>
        <taxon>Xylariaceae</taxon>
        <taxon>Xylaria</taxon>
    </lineage>
</organism>
<proteinExistence type="predicted"/>
<sequence>MTPTHYDAESIQGSRRTNQPSSKAHPDHPDENELSLQQFQSLLQTGGHWIERSARFVTGAQMRLSCLMRPRNQ</sequence>
<evidence type="ECO:0000313" key="2">
    <source>
        <dbReference type="EMBL" id="KAK5632096.1"/>
    </source>
</evidence>
<feature type="region of interest" description="Disordered" evidence="1">
    <location>
        <begin position="1"/>
        <end position="33"/>
    </location>
</feature>
<evidence type="ECO:0000313" key="3">
    <source>
        <dbReference type="Proteomes" id="UP001305414"/>
    </source>
</evidence>
<evidence type="ECO:0000256" key="1">
    <source>
        <dbReference type="SAM" id="MobiDB-lite"/>
    </source>
</evidence>
<feature type="compositionally biased region" description="Polar residues" evidence="1">
    <location>
        <begin position="11"/>
        <end position="22"/>
    </location>
</feature>
<dbReference type="Proteomes" id="UP001305414">
    <property type="component" value="Unassembled WGS sequence"/>
</dbReference>
<accession>A0AAN7UUA1</accession>
<dbReference type="AlphaFoldDB" id="A0AAN7UUA1"/>
<gene>
    <name evidence="2" type="ORF">RRF57_007810</name>
</gene>
<dbReference type="EMBL" id="JAWHQM010000023">
    <property type="protein sequence ID" value="KAK5632096.1"/>
    <property type="molecule type" value="Genomic_DNA"/>
</dbReference>
<keyword evidence="3" id="KW-1185">Reference proteome</keyword>
<protein>
    <submittedName>
        <fullName evidence="2">Uncharacterized protein</fullName>
    </submittedName>
</protein>
<reference evidence="2 3" key="1">
    <citation type="submission" date="2023-10" db="EMBL/GenBank/DDBJ databases">
        <title>Draft genome sequence of Xylaria bambusicola isolate GMP-LS, the root and basal stem rot pathogen of sugarcane in Indonesia.</title>
        <authorList>
            <person name="Selvaraj P."/>
            <person name="Muralishankar V."/>
            <person name="Muruganantham S."/>
            <person name="Sp S."/>
            <person name="Haryani S."/>
            <person name="Lau K.J.X."/>
            <person name="Naqvi N.I."/>
        </authorList>
    </citation>
    <scope>NUCLEOTIDE SEQUENCE [LARGE SCALE GENOMIC DNA]</scope>
    <source>
        <strain evidence="2">GMP-LS</strain>
    </source>
</reference>